<name>A0AAE1LEI5_9NEOP</name>
<reference evidence="7" key="2">
    <citation type="journal article" date="2023" name="BMC Genomics">
        <title>Pest status, molecular evolution, and epigenetic factors derived from the genome assembly of Frankliniella fusca, a thysanopteran phytovirus vector.</title>
        <authorList>
            <person name="Catto M.A."/>
            <person name="Labadie P.E."/>
            <person name="Jacobson A.L."/>
            <person name="Kennedy G.G."/>
            <person name="Srinivasan R."/>
            <person name="Hunt B.G."/>
        </authorList>
    </citation>
    <scope>NUCLEOTIDE SEQUENCE</scope>
    <source>
        <strain evidence="7">PL_HMW_Pooled</strain>
    </source>
</reference>
<evidence type="ECO:0000313" key="7">
    <source>
        <dbReference type="EMBL" id="KAK3915187.1"/>
    </source>
</evidence>
<dbReference type="GO" id="GO:0016020">
    <property type="term" value="C:membrane"/>
    <property type="evidence" value="ECO:0007669"/>
    <property type="project" value="UniProtKB-SubCell"/>
</dbReference>
<keyword evidence="3" id="KW-1133">Transmembrane helix</keyword>
<gene>
    <name evidence="7" type="ORF">KUF71_024486</name>
</gene>
<comment type="subcellular location">
    <subcellularLocation>
        <location evidence="1">Membrane</location>
    </subcellularLocation>
</comment>
<evidence type="ECO:0000256" key="1">
    <source>
        <dbReference type="ARBA" id="ARBA00004370"/>
    </source>
</evidence>
<dbReference type="Proteomes" id="UP001219518">
    <property type="component" value="Unassembled WGS sequence"/>
</dbReference>
<keyword evidence="2" id="KW-0812">Transmembrane</keyword>
<keyword evidence="8" id="KW-1185">Reference proteome</keyword>
<sequence>MHFLRHNVSAILLLSNSETYGRETASAEYFMQLADYLRIPVIAWNNAGLERVSNPQQGLSNSNVYFQLQKRYNILKDLTISPAWKSTVFGRFEFHPVRQPQHLFGDNVSKRKKERQKSWAGLHAENNMGTKKKKENEKKVVERTARSSLQLQLAPSLAHQAAAVLSVLQRYKWHQFSVVASQIAGHDEFIQAVRDAVHRVQGTFKLVLLQALVVSPHEPDLGPLVSSETRIVLLYCTREEAKAILAAAAKLRLNGTDYLWLATQSVIGSAMEAPDEFPVGMLGIHFPTDSDELLQQLSRALRVFATALEQFVRDAALPAPGAAPAALARPPPPAAAQPVLRGRRGRDALGRRGALLPVRCMRCR</sequence>
<comment type="caution">
    <text evidence="7">The sequence shown here is derived from an EMBL/GenBank/DDBJ whole genome shotgun (WGS) entry which is preliminary data.</text>
</comment>
<dbReference type="SUPFAM" id="SSF53822">
    <property type="entry name" value="Periplasmic binding protein-like I"/>
    <property type="match status" value="1"/>
</dbReference>
<evidence type="ECO:0000256" key="2">
    <source>
        <dbReference type="ARBA" id="ARBA00022692"/>
    </source>
</evidence>
<dbReference type="InterPro" id="IPR001828">
    <property type="entry name" value="ANF_lig-bd_rcpt"/>
</dbReference>
<evidence type="ECO:0000256" key="3">
    <source>
        <dbReference type="ARBA" id="ARBA00022989"/>
    </source>
</evidence>
<reference evidence="7" key="1">
    <citation type="submission" date="2021-07" db="EMBL/GenBank/DDBJ databases">
        <authorList>
            <person name="Catto M.A."/>
            <person name="Jacobson A."/>
            <person name="Kennedy G."/>
            <person name="Labadie P."/>
            <person name="Hunt B.G."/>
            <person name="Srinivasan R."/>
        </authorList>
    </citation>
    <scope>NUCLEOTIDE SEQUENCE</scope>
    <source>
        <strain evidence="7">PL_HMW_Pooled</strain>
        <tissue evidence="7">Head</tissue>
    </source>
</reference>
<dbReference type="AlphaFoldDB" id="A0AAE1LEI5"/>
<evidence type="ECO:0000256" key="5">
    <source>
        <dbReference type="SAM" id="MobiDB-lite"/>
    </source>
</evidence>
<feature type="domain" description="Receptor ligand binding region" evidence="6">
    <location>
        <begin position="147"/>
        <end position="288"/>
    </location>
</feature>
<organism evidence="7 8">
    <name type="scientific">Frankliniella fusca</name>
    <dbReference type="NCBI Taxonomy" id="407009"/>
    <lineage>
        <taxon>Eukaryota</taxon>
        <taxon>Metazoa</taxon>
        <taxon>Ecdysozoa</taxon>
        <taxon>Arthropoda</taxon>
        <taxon>Hexapoda</taxon>
        <taxon>Insecta</taxon>
        <taxon>Pterygota</taxon>
        <taxon>Neoptera</taxon>
        <taxon>Paraneoptera</taxon>
        <taxon>Thysanoptera</taxon>
        <taxon>Terebrantia</taxon>
        <taxon>Thripoidea</taxon>
        <taxon>Thripidae</taxon>
        <taxon>Frankliniella</taxon>
    </lineage>
</organism>
<dbReference type="EMBL" id="JAHWGI010000410">
    <property type="protein sequence ID" value="KAK3915187.1"/>
    <property type="molecule type" value="Genomic_DNA"/>
</dbReference>
<evidence type="ECO:0000313" key="8">
    <source>
        <dbReference type="Proteomes" id="UP001219518"/>
    </source>
</evidence>
<dbReference type="Pfam" id="PF01094">
    <property type="entry name" value="ANF_receptor"/>
    <property type="match status" value="1"/>
</dbReference>
<accession>A0AAE1LEI5</accession>
<evidence type="ECO:0000259" key="6">
    <source>
        <dbReference type="Pfam" id="PF01094"/>
    </source>
</evidence>
<keyword evidence="4" id="KW-0472">Membrane</keyword>
<keyword evidence="7" id="KW-0675">Receptor</keyword>
<evidence type="ECO:0000256" key="4">
    <source>
        <dbReference type="ARBA" id="ARBA00023136"/>
    </source>
</evidence>
<dbReference type="Gene3D" id="3.40.50.2300">
    <property type="match status" value="1"/>
</dbReference>
<feature type="region of interest" description="Disordered" evidence="5">
    <location>
        <begin position="322"/>
        <end position="343"/>
    </location>
</feature>
<proteinExistence type="predicted"/>
<dbReference type="InterPro" id="IPR028082">
    <property type="entry name" value="Peripla_BP_I"/>
</dbReference>
<protein>
    <submittedName>
        <fullName evidence="7">Glutamate receptor ionotropic, NMDA 2B</fullName>
    </submittedName>
</protein>